<organism evidence="1 2">
    <name type="scientific">Collybiopsis confluens</name>
    <dbReference type="NCBI Taxonomy" id="2823264"/>
    <lineage>
        <taxon>Eukaryota</taxon>
        <taxon>Fungi</taxon>
        <taxon>Dikarya</taxon>
        <taxon>Basidiomycota</taxon>
        <taxon>Agaricomycotina</taxon>
        <taxon>Agaricomycetes</taxon>
        <taxon>Agaricomycetidae</taxon>
        <taxon>Agaricales</taxon>
        <taxon>Marasmiineae</taxon>
        <taxon>Omphalotaceae</taxon>
        <taxon>Collybiopsis</taxon>
    </lineage>
</organism>
<dbReference type="EMBL" id="JAACJN010000052">
    <property type="protein sequence ID" value="KAF5382341.1"/>
    <property type="molecule type" value="Genomic_DNA"/>
</dbReference>
<sequence length="210" mass="23206">MNNYEASRFLITHAPALVSTSAFHCSATPSAVNFLIAGLKSAEWSTQRECLNGLIRLFRLNAEDDIRALPPNPLANAQKRLPDHLIDILGSYEFSIADGSFAAEDPRTGKVDDNFDTGLPFKTYREALPLCAQILRRKAGSGDIVLDYGREAAKIARKGSERNPHLVYLQYARSMLADSAVGLRAAKKGLMCFLDMEKSVFGLRVMVERI</sequence>
<proteinExistence type="predicted"/>
<accession>A0A8H5M6C7</accession>
<dbReference type="Proteomes" id="UP000518752">
    <property type="component" value="Unassembled WGS sequence"/>
</dbReference>
<dbReference type="OrthoDB" id="341421at2759"/>
<reference evidence="1 2" key="1">
    <citation type="journal article" date="2020" name="ISME J.">
        <title>Uncovering the hidden diversity of litter-decomposition mechanisms in mushroom-forming fungi.</title>
        <authorList>
            <person name="Floudas D."/>
            <person name="Bentzer J."/>
            <person name="Ahren D."/>
            <person name="Johansson T."/>
            <person name="Persson P."/>
            <person name="Tunlid A."/>
        </authorList>
    </citation>
    <scope>NUCLEOTIDE SEQUENCE [LARGE SCALE GENOMIC DNA]</scope>
    <source>
        <strain evidence="1 2">CBS 406.79</strain>
    </source>
</reference>
<keyword evidence="2" id="KW-1185">Reference proteome</keyword>
<name>A0A8H5M6C7_9AGAR</name>
<protein>
    <submittedName>
        <fullName evidence="1">Uncharacterized protein</fullName>
    </submittedName>
</protein>
<evidence type="ECO:0000313" key="1">
    <source>
        <dbReference type="EMBL" id="KAF5382341.1"/>
    </source>
</evidence>
<evidence type="ECO:0000313" key="2">
    <source>
        <dbReference type="Proteomes" id="UP000518752"/>
    </source>
</evidence>
<gene>
    <name evidence="1" type="ORF">D9757_012721</name>
</gene>
<dbReference type="AlphaFoldDB" id="A0A8H5M6C7"/>
<comment type="caution">
    <text evidence="1">The sequence shown here is derived from an EMBL/GenBank/DDBJ whole genome shotgun (WGS) entry which is preliminary data.</text>
</comment>